<dbReference type="PANTHER" id="PTHR21624:SF1">
    <property type="entry name" value="ALKYLGLYCEROL MONOOXYGENASE"/>
    <property type="match status" value="1"/>
</dbReference>
<feature type="signal peptide" evidence="8">
    <location>
        <begin position="1"/>
        <end position="22"/>
    </location>
</feature>
<dbReference type="GO" id="GO:0005506">
    <property type="term" value="F:iron ion binding"/>
    <property type="evidence" value="ECO:0007669"/>
    <property type="project" value="InterPro"/>
</dbReference>
<keyword evidence="5" id="KW-0443">Lipid metabolism</keyword>
<evidence type="ECO:0000259" key="9">
    <source>
        <dbReference type="Pfam" id="PF04116"/>
    </source>
</evidence>
<reference evidence="10 11" key="1">
    <citation type="journal article" date="2019" name="Sci. Rep.">
        <title>Comparative genomics of chytrid fungi reveal insights into the obligate biotrophic and pathogenic lifestyle of Synchytrium endobioticum.</title>
        <authorList>
            <person name="van de Vossenberg B.T.L.H."/>
            <person name="Warris S."/>
            <person name="Nguyen H.D.T."/>
            <person name="van Gent-Pelzer M.P.E."/>
            <person name="Joly D.L."/>
            <person name="van de Geest H.C."/>
            <person name="Bonants P.J.M."/>
            <person name="Smith D.S."/>
            <person name="Levesque C.A."/>
            <person name="van der Lee T.A.J."/>
        </authorList>
    </citation>
    <scope>NUCLEOTIDE SEQUENCE [LARGE SCALE GENOMIC DNA]</scope>
    <source>
        <strain evidence="10 11">CBS 675.73</strain>
    </source>
</reference>
<feature type="transmembrane region" description="Helical" evidence="7">
    <location>
        <begin position="70"/>
        <end position="88"/>
    </location>
</feature>
<sequence>MPTSASLPALALALALVAGVSASPATPAPVVDVNEVISSLLRMFYIVDPYATSFKTLDEVPNYVLKAQPIFIVFLLLEMAVLLALNLAKSKNAPKLPRLNDFVGSVGAGIIQQMVHLIVGDFELAAYIWVYSNCALFHFSPQQDLYVWILAFLGVDFGYYWAHRGAHELNIGWGSHVSELPTTSATTLPNIRLIPFTAHHNSQDYNLSTALRQSLTQGFFTWVFYMPLAVCGVPPPFFAVHGMLNLIFQFWIHTEAVPSLGYLEYIINTPSSHRVHHGRNPYCIDKNYAGVLIIWDIMFGTYQSEKTDEVVLYGITHNINTFDPIKIQLHQHLAIAKNVWNSKNIKDAVNRVFMGPGWSPDHMPHLRLGDPAGIPRVPNLIKTPDADIGYYNPEILGMQKGNTAGNGLATIYILTNFALTILLQMYAQTHISKLPLLAVILSTAFCVLTLWNLGMMFDGKDAVKVTETVRLVVLWPLFVYYLGQAGLEELLGDVATQGLMVAVPAALCGVFWTTVFVGGARSAESAASEKKSVKEE</sequence>
<dbReference type="OrthoDB" id="6354873at2759"/>
<dbReference type="Pfam" id="PF04116">
    <property type="entry name" value="FA_hydroxylase"/>
    <property type="match status" value="1"/>
</dbReference>
<evidence type="ECO:0000256" key="2">
    <source>
        <dbReference type="ARBA" id="ARBA00022692"/>
    </source>
</evidence>
<dbReference type="AlphaFoldDB" id="A0A507F189"/>
<dbReference type="EMBL" id="QEAP01000302">
    <property type="protein sequence ID" value="TPX69884.1"/>
    <property type="molecule type" value="Genomic_DNA"/>
</dbReference>
<feature type="domain" description="Fatty acid hydroxylase" evidence="9">
    <location>
        <begin position="148"/>
        <end position="301"/>
    </location>
</feature>
<feature type="transmembrane region" description="Helical" evidence="7">
    <location>
        <begin position="499"/>
        <end position="520"/>
    </location>
</feature>
<proteinExistence type="predicted"/>
<comment type="caution">
    <text evidence="10">The sequence shown here is derived from an EMBL/GenBank/DDBJ whole genome shotgun (WGS) entry which is preliminary data.</text>
</comment>
<dbReference type="GO" id="GO:0005783">
    <property type="term" value="C:endoplasmic reticulum"/>
    <property type="evidence" value="ECO:0007669"/>
    <property type="project" value="TreeGrafter"/>
</dbReference>
<evidence type="ECO:0000256" key="3">
    <source>
        <dbReference type="ARBA" id="ARBA00022989"/>
    </source>
</evidence>
<dbReference type="InterPro" id="IPR006694">
    <property type="entry name" value="Fatty_acid_hydroxylase"/>
</dbReference>
<keyword evidence="8" id="KW-0732">Signal</keyword>
<evidence type="ECO:0000313" key="10">
    <source>
        <dbReference type="EMBL" id="TPX69884.1"/>
    </source>
</evidence>
<dbReference type="GO" id="GO:0050479">
    <property type="term" value="F:glyceryl-ether monooxygenase activity"/>
    <property type="evidence" value="ECO:0007669"/>
    <property type="project" value="TreeGrafter"/>
</dbReference>
<evidence type="ECO:0000256" key="7">
    <source>
        <dbReference type="SAM" id="Phobius"/>
    </source>
</evidence>
<evidence type="ECO:0000256" key="8">
    <source>
        <dbReference type="SAM" id="SignalP"/>
    </source>
</evidence>
<feature type="chain" id="PRO_5021370602" description="Fatty acid hydroxylase domain-containing protein" evidence="8">
    <location>
        <begin position="23"/>
        <end position="536"/>
    </location>
</feature>
<feature type="transmembrane region" description="Helical" evidence="7">
    <location>
        <begin position="434"/>
        <end position="457"/>
    </location>
</feature>
<evidence type="ECO:0000256" key="1">
    <source>
        <dbReference type="ARBA" id="ARBA00004127"/>
    </source>
</evidence>
<gene>
    <name evidence="10" type="ORF">CcCBS67573_g06719</name>
</gene>
<dbReference type="Proteomes" id="UP000320333">
    <property type="component" value="Unassembled WGS sequence"/>
</dbReference>
<keyword evidence="4" id="KW-0560">Oxidoreductase</keyword>
<accession>A0A507F189</accession>
<dbReference type="STRING" id="246404.A0A507F189"/>
<dbReference type="InterPro" id="IPR051689">
    <property type="entry name" value="Sterol_desaturase/TMEM195"/>
</dbReference>
<dbReference type="PANTHER" id="PTHR21624">
    <property type="entry name" value="STEROL DESATURASE-RELATED PROTEIN"/>
    <property type="match status" value="1"/>
</dbReference>
<keyword evidence="11" id="KW-1185">Reference proteome</keyword>
<protein>
    <recommendedName>
        <fullName evidence="9">Fatty acid hydroxylase domain-containing protein</fullName>
    </recommendedName>
</protein>
<dbReference type="GO" id="GO:0006643">
    <property type="term" value="P:membrane lipid metabolic process"/>
    <property type="evidence" value="ECO:0007669"/>
    <property type="project" value="TreeGrafter"/>
</dbReference>
<feature type="transmembrane region" description="Helical" evidence="7">
    <location>
        <begin position="469"/>
        <end position="487"/>
    </location>
</feature>
<comment type="subcellular location">
    <subcellularLocation>
        <location evidence="1">Endomembrane system</location>
        <topology evidence="1">Multi-pass membrane protein</topology>
    </subcellularLocation>
</comment>
<evidence type="ECO:0000256" key="5">
    <source>
        <dbReference type="ARBA" id="ARBA00023098"/>
    </source>
</evidence>
<keyword evidence="2 7" id="KW-0812">Transmembrane</keyword>
<feature type="transmembrane region" description="Helical" evidence="7">
    <location>
        <begin position="219"/>
        <end position="240"/>
    </location>
</feature>
<organism evidence="10 11">
    <name type="scientific">Chytriomyces confervae</name>
    <dbReference type="NCBI Taxonomy" id="246404"/>
    <lineage>
        <taxon>Eukaryota</taxon>
        <taxon>Fungi</taxon>
        <taxon>Fungi incertae sedis</taxon>
        <taxon>Chytridiomycota</taxon>
        <taxon>Chytridiomycota incertae sedis</taxon>
        <taxon>Chytridiomycetes</taxon>
        <taxon>Chytridiales</taxon>
        <taxon>Chytriomycetaceae</taxon>
        <taxon>Chytriomyces</taxon>
    </lineage>
</organism>
<feature type="transmembrane region" description="Helical" evidence="7">
    <location>
        <begin position="145"/>
        <end position="162"/>
    </location>
</feature>
<dbReference type="GO" id="GO:0016020">
    <property type="term" value="C:membrane"/>
    <property type="evidence" value="ECO:0007669"/>
    <property type="project" value="GOC"/>
</dbReference>
<evidence type="ECO:0000313" key="11">
    <source>
        <dbReference type="Proteomes" id="UP000320333"/>
    </source>
</evidence>
<name>A0A507F189_9FUNG</name>
<keyword evidence="3 7" id="KW-1133">Transmembrane helix</keyword>
<evidence type="ECO:0000256" key="6">
    <source>
        <dbReference type="ARBA" id="ARBA00023136"/>
    </source>
</evidence>
<keyword evidence="6 7" id="KW-0472">Membrane</keyword>
<feature type="transmembrane region" description="Helical" evidence="7">
    <location>
        <begin position="408"/>
        <end position="428"/>
    </location>
</feature>
<dbReference type="GO" id="GO:0008610">
    <property type="term" value="P:lipid biosynthetic process"/>
    <property type="evidence" value="ECO:0007669"/>
    <property type="project" value="InterPro"/>
</dbReference>
<evidence type="ECO:0000256" key="4">
    <source>
        <dbReference type="ARBA" id="ARBA00023002"/>
    </source>
</evidence>